<dbReference type="EMBL" id="ML735250">
    <property type="protein sequence ID" value="KAE8390886.1"/>
    <property type="molecule type" value="Genomic_DNA"/>
</dbReference>
<evidence type="ECO:0000313" key="1">
    <source>
        <dbReference type="EMBL" id="KAE8390886.1"/>
    </source>
</evidence>
<name>A0A5N7C9S6_PETAA</name>
<organism evidence="1">
    <name type="scientific">Petromyces alliaceus</name>
    <name type="common">Aspergillus alliaceus</name>
    <dbReference type="NCBI Taxonomy" id="209559"/>
    <lineage>
        <taxon>Eukaryota</taxon>
        <taxon>Fungi</taxon>
        <taxon>Dikarya</taxon>
        <taxon>Ascomycota</taxon>
        <taxon>Pezizomycotina</taxon>
        <taxon>Eurotiomycetes</taxon>
        <taxon>Eurotiomycetidae</taxon>
        <taxon>Eurotiales</taxon>
        <taxon>Aspergillaceae</taxon>
        <taxon>Aspergillus</taxon>
        <taxon>Aspergillus subgen. Circumdati</taxon>
    </lineage>
</organism>
<dbReference type="AlphaFoldDB" id="A0A5N7C9S6"/>
<proteinExistence type="predicted"/>
<accession>A0A5N7C9S6</accession>
<reference evidence="1" key="1">
    <citation type="submission" date="2019-04" db="EMBL/GenBank/DDBJ databases">
        <title>Friends and foes A comparative genomics studyof 23 Aspergillus species from section Flavi.</title>
        <authorList>
            <consortium name="DOE Joint Genome Institute"/>
            <person name="Kjaerbolling I."/>
            <person name="Vesth T."/>
            <person name="Frisvad J.C."/>
            <person name="Nybo J.L."/>
            <person name="Theobald S."/>
            <person name="Kildgaard S."/>
            <person name="Isbrandt T."/>
            <person name="Kuo A."/>
            <person name="Sato A."/>
            <person name="Lyhne E.K."/>
            <person name="Kogle M.E."/>
            <person name="Wiebenga A."/>
            <person name="Kun R.S."/>
            <person name="Lubbers R.J."/>
            <person name="Makela M.R."/>
            <person name="Barry K."/>
            <person name="Chovatia M."/>
            <person name="Clum A."/>
            <person name="Daum C."/>
            <person name="Haridas S."/>
            <person name="He G."/>
            <person name="LaButti K."/>
            <person name="Lipzen A."/>
            <person name="Mondo S."/>
            <person name="Riley R."/>
            <person name="Salamov A."/>
            <person name="Simmons B.A."/>
            <person name="Magnuson J.K."/>
            <person name="Henrissat B."/>
            <person name="Mortensen U.H."/>
            <person name="Larsen T.O."/>
            <person name="Devries R.P."/>
            <person name="Grigoriev I.V."/>
            <person name="Machida M."/>
            <person name="Baker S.E."/>
            <person name="Andersen M.R."/>
        </authorList>
    </citation>
    <scope>NUCLEOTIDE SEQUENCE [LARGE SCALE GENOMIC DNA]</scope>
    <source>
        <strain evidence="1">IBT 14317</strain>
    </source>
</reference>
<dbReference type="Proteomes" id="UP000326877">
    <property type="component" value="Unassembled WGS sequence"/>
</dbReference>
<protein>
    <submittedName>
        <fullName evidence="1">Uncharacterized protein</fullName>
    </submittedName>
</protein>
<sequence length="61" mass="6837">MRSTIRVFHLSPHGRRSILVLGAFFLGVHQTCWANLSTIGVLRSRELGRHLLMATTSSFSL</sequence>
<gene>
    <name evidence="1" type="ORF">BDV23DRAFT_154087</name>
</gene>